<feature type="domain" description="ABC transporter" evidence="4">
    <location>
        <begin position="19"/>
        <end position="257"/>
    </location>
</feature>
<dbReference type="AlphaFoldDB" id="A0A1W1CP47"/>
<keyword evidence="2" id="KW-0547">Nucleotide-binding</keyword>
<evidence type="ECO:0000256" key="1">
    <source>
        <dbReference type="ARBA" id="ARBA00022448"/>
    </source>
</evidence>
<proteinExistence type="predicted"/>
<evidence type="ECO:0000256" key="2">
    <source>
        <dbReference type="ARBA" id="ARBA00022741"/>
    </source>
</evidence>
<evidence type="ECO:0000256" key="3">
    <source>
        <dbReference type="ARBA" id="ARBA00022840"/>
    </source>
</evidence>
<dbReference type="GO" id="GO:0016887">
    <property type="term" value="F:ATP hydrolysis activity"/>
    <property type="evidence" value="ECO:0007669"/>
    <property type="project" value="InterPro"/>
</dbReference>
<dbReference type="InterPro" id="IPR003593">
    <property type="entry name" value="AAA+_ATPase"/>
</dbReference>
<dbReference type="SUPFAM" id="SSF52540">
    <property type="entry name" value="P-loop containing nucleoside triphosphate hydrolases"/>
    <property type="match status" value="1"/>
</dbReference>
<dbReference type="Gene3D" id="3.40.50.300">
    <property type="entry name" value="P-loop containing nucleotide triphosphate hydrolases"/>
    <property type="match status" value="1"/>
</dbReference>
<dbReference type="InterPro" id="IPR017871">
    <property type="entry name" value="ABC_transporter-like_CS"/>
</dbReference>
<dbReference type="CDD" id="cd03261">
    <property type="entry name" value="ABC_Org_Solvent_Resistant"/>
    <property type="match status" value="1"/>
</dbReference>
<dbReference type="EMBL" id="FPHE01000163">
    <property type="protein sequence ID" value="SFV67658.1"/>
    <property type="molecule type" value="Genomic_DNA"/>
</dbReference>
<dbReference type="InterPro" id="IPR027417">
    <property type="entry name" value="P-loop_NTPase"/>
</dbReference>
<organism evidence="5">
    <name type="scientific">hydrothermal vent metagenome</name>
    <dbReference type="NCBI Taxonomy" id="652676"/>
    <lineage>
        <taxon>unclassified sequences</taxon>
        <taxon>metagenomes</taxon>
        <taxon>ecological metagenomes</taxon>
    </lineage>
</organism>
<dbReference type="PROSITE" id="PS00211">
    <property type="entry name" value="ABC_TRANSPORTER_1"/>
    <property type="match status" value="1"/>
</dbReference>
<keyword evidence="3 5" id="KW-0067">ATP-binding</keyword>
<dbReference type="InterPro" id="IPR003439">
    <property type="entry name" value="ABC_transporter-like_ATP-bd"/>
</dbReference>
<dbReference type="SMART" id="SM00382">
    <property type="entry name" value="AAA"/>
    <property type="match status" value="1"/>
</dbReference>
<dbReference type="PROSITE" id="PS50893">
    <property type="entry name" value="ABC_TRANSPORTER_2"/>
    <property type="match status" value="1"/>
</dbReference>
<evidence type="ECO:0000259" key="4">
    <source>
        <dbReference type="PROSITE" id="PS50893"/>
    </source>
</evidence>
<dbReference type="PANTHER" id="PTHR43023:SF6">
    <property type="entry name" value="INTERMEMBRANE PHOSPHOLIPID TRANSPORT SYSTEM ATP-BINDING PROTEIN MLAF"/>
    <property type="match status" value="1"/>
</dbReference>
<accession>A0A1W1CP47</accession>
<evidence type="ECO:0000313" key="5">
    <source>
        <dbReference type="EMBL" id="SFV67658.1"/>
    </source>
</evidence>
<dbReference type="Pfam" id="PF00005">
    <property type="entry name" value="ABC_tran"/>
    <property type="match status" value="1"/>
</dbReference>
<keyword evidence="1" id="KW-0813">Transport</keyword>
<protein>
    <submittedName>
        <fullName evidence="5">Methionine ABC transporter ATP-binding protein</fullName>
    </submittedName>
</protein>
<gene>
    <name evidence="5" type="ORF">MNB_SV-12-1399</name>
</gene>
<reference evidence="5" key="1">
    <citation type="submission" date="2016-10" db="EMBL/GenBank/DDBJ databases">
        <authorList>
            <person name="de Groot N.N."/>
        </authorList>
    </citation>
    <scope>NUCLEOTIDE SEQUENCE</scope>
</reference>
<name>A0A1W1CP47_9ZZZZ</name>
<dbReference type="PANTHER" id="PTHR43023">
    <property type="entry name" value="PROTEIN TRIGALACTOSYLDIACYLGLYCEROL 3, CHLOROPLASTIC"/>
    <property type="match status" value="1"/>
</dbReference>
<sequence>MVIRETKAKIEFDEEHPLIEIKHLQKIFGTKEVLKDVNLIFPKGSTTVILGLSGGGKSTIIKHIVGLMKPTSGDIFVEGVNVATCSEKELRAVRKHIGYLFQDGAMFDSMNIFDNVAFPLREHFKLSKKEIEEKVMRMLNMTGLDAKRVAQLFPNELSGGMRKRAGLARAIIMEPKIILYDEPTSGLDPITSDLITQLILKLQKELGVTSVLITHDMKESFKSADYLAFLFDGEIIEWADNESFKNTTNPYVRQLLNGSGKGPIQFND</sequence>
<dbReference type="GO" id="GO:0005524">
    <property type="term" value="F:ATP binding"/>
    <property type="evidence" value="ECO:0007669"/>
    <property type="project" value="UniProtKB-KW"/>
</dbReference>